<dbReference type="CDD" id="cd12148">
    <property type="entry name" value="fungal_TF_MHR"/>
    <property type="match status" value="1"/>
</dbReference>
<dbReference type="PANTHER" id="PTHR31313:SF78">
    <property type="entry name" value="TRANSCRIPTION FACTOR DOMAIN-CONTAINING PROTEIN"/>
    <property type="match status" value="1"/>
</dbReference>
<dbReference type="InterPro" id="IPR051615">
    <property type="entry name" value="Transcr_Regulatory_Elem"/>
</dbReference>
<name>A0A0J0XSS8_9TREE</name>
<dbReference type="InterPro" id="IPR001138">
    <property type="entry name" value="Zn2Cys6_DnaBD"/>
</dbReference>
<dbReference type="AlphaFoldDB" id="A0A0J0XSS8"/>
<protein>
    <recommendedName>
        <fullName evidence="9">Zn(2)-C6 fungal-type domain-containing protein</fullName>
    </recommendedName>
</protein>
<dbReference type="GO" id="GO:0006351">
    <property type="term" value="P:DNA-templated transcription"/>
    <property type="evidence" value="ECO:0007669"/>
    <property type="project" value="InterPro"/>
</dbReference>
<evidence type="ECO:0000256" key="5">
    <source>
        <dbReference type="ARBA" id="ARBA00023125"/>
    </source>
</evidence>
<gene>
    <name evidence="10" type="ORF">CC85DRAFT_326766</name>
</gene>
<keyword evidence="7" id="KW-0539">Nucleus</keyword>
<dbReference type="EMBL" id="KQ087189">
    <property type="protein sequence ID" value="KLT44105.1"/>
    <property type="molecule type" value="Genomic_DNA"/>
</dbReference>
<evidence type="ECO:0000313" key="11">
    <source>
        <dbReference type="Proteomes" id="UP000053611"/>
    </source>
</evidence>
<dbReference type="PROSITE" id="PS00463">
    <property type="entry name" value="ZN2_CY6_FUNGAL_1"/>
    <property type="match status" value="1"/>
</dbReference>
<keyword evidence="2" id="KW-0479">Metal-binding</keyword>
<keyword evidence="3" id="KW-0862">Zinc</keyword>
<dbReference type="PROSITE" id="PS50048">
    <property type="entry name" value="ZN2_CY6_FUNGAL_2"/>
    <property type="match status" value="1"/>
</dbReference>
<feature type="compositionally biased region" description="Basic and acidic residues" evidence="8">
    <location>
        <begin position="63"/>
        <end position="73"/>
    </location>
</feature>
<dbReference type="STRING" id="879819.A0A0J0XSS8"/>
<dbReference type="OrthoDB" id="2428527at2759"/>
<dbReference type="GO" id="GO:0003677">
    <property type="term" value="F:DNA binding"/>
    <property type="evidence" value="ECO:0007669"/>
    <property type="project" value="UniProtKB-KW"/>
</dbReference>
<evidence type="ECO:0000256" key="2">
    <source>
        <dbReference type="ARBA" id="ARBA00022723"/>
    </source>
</evidence>
<dbReference type="Pfam" id="PF00172">
    <property type="entry name" value="Zn_clus"/>
    <property type="match status" value="1"/>
</dbReference>
<dbReference type="CDD" id="cd00067">
    <property type="entry name" value="GAL4"/>
    <property type="match status" value="1"/>
</dbReference>
<feature type="domain" description="Zn(2)-C6 fungal-type" evidence="9">
    <location>
        <begin position="11"/>
        <end position="41"/>
    </location>
</feature>
<evidence type="ECO:0000256" key="6">
    <source>
        <dbReference type="ARBA" id="ARBA00023163"/>
    </source>
</evidence>
<dbReference type="Proteomes" id="UP000053611">
    <property type="component" value="Unassembled WGS sequence"/>
</dbReference>
<dbReference type="PANTHER" id="PTHR31313">
    <property type="entry name" value="TY1 ENHANCER ACTIVATOR"/>
    <property type="match status" value="1"/>
</dbReference>
<sequence length="677" mass="74862">MSEARTRSTRACVACSIRKIKCDSNDPCAHCIRFFNGECFYTTPKKRGPPKGCPPRGGHRKRQALERERERAEAAAAEATAKQGSSRPDVLNPPPGSVGVAPPSTAAPQPLNTAMMPDPPKMNEMIPFDAELLSMPTPRTLPSPQVLGASPASGGSSCHAAGLSSEAIDDLLLVYETFIHPHWPMIYVPQLRSLRSLETYSPIVFDAVLAISAANSDLCENFGVNGSHKAGRSFAAACDLLTESVRARVLSTMNGRDHAPSLQSVQALVMVSLVDQGVGRTSLAYQMGGFACRMALDLGLHTHSEDMRSRDSQERCRTLWATFILDKMLAAGSQRPVNLRAADIDAARPSIMERDEFDLWLSGGAQVLLQPNVREKMETVKSHTLSSFNSWIDVMASLEIILDQVYRPSTRRARMHGHHVDGYDEVVVHIDQQLRKWRSELPPHLQWEDDSETAHRDTGLHLLTMRGWYHICMLLLHRPQVPFLDTADSPDGYRVERDERVTETPTNFRLPNGADASRHSATAICNIMEQYERTFRVRKFASSWVYLVFQAATVHAGLAAHGPGPGANHLSPTRAESYRRLEQCIRWLDTIAMQWSSASRHVEILRKLSAAGARTRPPSPTPDPGYLDVANFQGGEGESGIPGISQLDLNAWMLLWASMPTAGDDINLWQQCFPNLP</sequence>
<dbReference type="SUPFAM" id="SSF57701">
    <property type="entry name" value="Zn2/Cys6 DNA-binding domain"/>
    <property type="match status" value="1"/>
</dbReference>
<evidence type="ECO:0000256" key="1">
    <source>
        <dbReference type="ARBA" id="ARBA00004123"/>
    </source>
</evidence>
<evidence type="ECO:0000256" key="3">
    <source>
        <dbReference type="ARBA" id="ARBA00022833"/>
    </source>
</evidence>
<evidence type="ECO:0000256" key="8">
    <source>
        <dbReference type="SAM" id="MobiDB-lite"/>
    </source>
</evidence>
<keyword evidence="5" id="KW-0238">DNA-binding</keyword>
<dbReference type="GeneID" id="28987097"/>
<dbReference type="Pfam" id="PF04082">
    <property type="entry name" value="Fungal_trans"/>
    <property type="match status" value="1"/>
</dbReference>
<evidence type="ECO:0000256" key="4">
    <source>
        <dbReference type="ARBA" id="ARBA00023015"/>
    </source>
</evidence>
<keyword evidence="11" id="KW-1185">Reference proteome</keyword>
<keyword evidence="6" id="KW-0804">Transcription</keyword>
<dbReference type="GO" id="GO:0005634">
    <property type="term" value="C:nucleus"/>
    <property type="evidence" value="ECO:0007669"/>
    <property type="project" value="UniProtKB-SubCell"/>
</dbReference>
<accession>A0A0J0XSS8</accession>
<evidence type="ECO:0000313" key="10">
    <source>
        <dbReference type="EMBL" id="KLT44105.1"/>
    </source>
</evidence>
<dbReference type="SMART" id="SM00066">
    <property type="entry name" value="GAL4"/>
    <property type="match status" value="1"/>
</dbReference>
<keyword evidence="4" id="KW-0805">Transcription regulation</keyword>
<dbReference type="SMART" id="SM00906">
    <property type="entry name" value="Fungal_trans"/>
    <property type="match status" value="1"/>
</dbReference>
<comment type="subcellular location">
    <subcellularLocation>
        <location evidence="1">Nucleus</location>
    </subcellularLocation>
</comment>
<dbReference type="GO" id="GO:0008270">
    <property type="term" value="F:zinc ion binding"/>
    <property type="evidence" value="ECO:0007669"/>
    <property type="project" value="InterPro"/>
</dbReference>
<feature type="region of interest" description="Disordered" evidence="8">
    <location>
        <begin position="45"/>
        <end position="109"/>
    </location>
</feature>
<organism evidence="10 11">
    <name type="scientific">Cutaneotrichosporon oleaginosum</name>
    <dbReference type="NCBI Taxonomy" id="879819"/>
    <lineage>
        <taxon>Eukaryota</taxon>
        <taxon>Fungi</taxon>
        <taxon>Dikarya</taxon>
        <taxon>Basidiomycota</taxon>
        <taxon>Agaricomycotina</taxon>
        <taxon>Tremellomycetes</taxon>
        <taxon>Trichosporonales</taxon>
        <taxon>Trichosporonaceae</taxon>
        <taxon>Cutaneotrichosporon</taxon>
    </lineage>
</organism>
<reference evidence="10 11" key="1">
    <citation type="submission" date="2015-03" db="EMBL/GenBank/DDBJ databases">
        <title>Genomics and transcriptomics of the oil-accumulating basidiomycete yeast T. oleaginosus allow insights into substrate utilization and the diverse evolutionary trajectories of mating systems in fungi.</title>
        <authorList>
            <consortium name="DOE Joint Genome Institute"/>
            <person name="Kourist R."/>
            <person name="Kracht O."/>
            <person name="Bracharz F."/>
            <person name="Lipzen A."/>
            <person name="Nolan M."/>
            <person name="Ohm R."/>
            <person name="Grigoriev I."/>
            <person name="Sun S."/>
            <person name="Heitman J."/>
            <person name="Bruck T."/>
            <person name="Nowrousian M."/>
        </authorList>
    </citation>
    <scope>NUCLEOTIDE SEQUENCE [LARGE SCALE GENOMIC DNA]</scope>
    <source>
        <strain evidence="10 11">IBC0246</strain>
    </source>
</reference>
<dbReference type="InterPro" id="IPR036864">
    <property type="entry name" value="Zn2-C6_fun-type_DNA-bd_sf"/>
</dbReference>
<dbReference type="GO" id="GO:0000981">
    <property type="term" value="F:DNA-binding transcription factor activity, RNA polymerase II-specific"/>
    <property type="evidence" value="ECO:0007669"/>
    <property type="project" value="InterPro"/>
</dbReference>
<dbReference type="InterPro" id="IPR007219">
    <property type="entry name" value="XnlR_reg_dom"/>
</dbReference>
<evidence type="ECO:0000256" key="7">
    <source>
        <dbReference type="ARBA" id="ARBA00023242"/>
    </source>
</evidence>
<evidence type="ECO:0000259" key="9">
    <source>
        <dbReference type="PROSITE" id="PS50048"/>
    </source>
</evidence>
<dbReference type="Gene3D" id="4.10.240.10">
    <property type="entry name" value="Zn(2)-C6 fungal-type DNA-binding domain"/>
    <property type="match status" value="1"/>
</dbReference>
<dbReference type="RefSeq" id="XP_018280596.1">
    <property type="nucleotide sequence ID" value="XM_018426494.1"/>
</dbReference>
<proteinExistence type="predicted"/>